<keyword evidence="2" id="KW-1185">Reference proteome</keyword>
<dbReference type="EMBL" id="JXTB01000448">
    <property type="protein sequence ID" value="PON40034.1"/>
    <property type="molecule type" value="Genomic_DNA"/>
</dbReference>
<gene>
    <name evidence="1" type="ORF">PanWU01x14_300580</name>
</gene>
<reference evidence="2" key="1">
    <citation type="submission" date="2016-06" db="EMBL/GenBank/DDBJ databases">
        <title>Parallel loss of symbiosis genes in relatives of nitrogen-fixing non-legume Parasponia.</title>
        <authorList>
            <person name="Van Velzen R."/>
            <person name="Holmer R."/>
            <person name="Bu F."/>
            <person name="Rutten L."/>
            <person name="Van Zeijl A."/>
            <person name="Liu W."/>
            <person name="Santuari L."/>
            <person name="Cao Q."/>
            <person name="Sharma T."/>
            <person name="Shen D."/>
            <person name="Roswanjaya Y."/>
            <person name="Wardhani T."/>
            <person name="Kalhor M.S."/>
            <person name="Jansen J."/>
            <person name="Van den Hoogen J."/>
            <person name="Gungor B."/>
            <person name="Hartog M."/>
            <person name="Hontelez J."/>
            <person name="Verver J."/>
            <person name="Yang W.-C."/>
            <person name="Schijlen E."/>
            <person name="Repin R."/>
            <person name="Schilthuizen M."/>
            <person name="Schranz E."/>
            <person name="Heidstra R."/>
            <person name="Miyata K."/>
            <person name="Fedorova E."/>
            <person name="Kohlen W."/>
            <person name="Bisseling T."/>
            <person name="Smit S."/>
            <person name="Geurts R."/>
        </authorList>
    </citation>
    <scope>NUCLEOTIDE SEQUENCE [LARGE SCALE GENOMIC DNA]</scope>
    <source>
        <strain evidence="2">cv. WU1-14</strain>
    </source>
</reference>
<protein>
    <submittedName>
        <fullName evidence="1">Uncharacterized protein</fullName>
    </submittedName>
</protein>
<name>A0A2P5AU10_PARAD</name>
<sequence>MASQLCQVHWTEDVLATLGIHITLKFIDEALNCYWELSAKGLTDHVKAYVPFDKDAPGWTQGALVGFFGKYSGTKDIHFAPANAKIGKTGWFALACLNFLLQGKHDIDVFLFKARKVIEAVILALNYGAATKIKHIVVLTRGKSIDDMPADYIEQVLAACSLIVTNDMVAMESHSIDALALYYSRHGMKLTIHGREHGINNYTEILADAVLMEKLKTWGTCQLFTCGPRQH</sequence>
<organism evidence="1 2">
    <name type="scientific">Parasponia andersonii</name>
    <name type="common">Sponia andersonii</name>
    <dbReference type="NCBI Taxonomy" id="3476"/>
    <lineage>
        <taxon>Eukaryota</taxon>
        <taxon>Viridiplantae</taxon>
        <taxon>Streptophyta</taxon>
        <taxon>Embryophyta</taxon>
        <taxon>Tracheophyta</taxon>
        <taxon>Spermatophyta</taxon>
        <taxon>Magnoliopsida</taxon>
        <taxon>eudicotyledons</taxon>
        <taxon>Gunneridae</taxon>
        <taxon>Pentapetalae</taxon>
        <taxon>rosids</taxon>
        <taxon>fabids</taxon>
        <taxon>Rosales</taxon>
        <taxon>Cannabaceae</taxon>
        <taxon>Parasponia</taxon>
    </lineage>
</organism>
<dbReference type="Proteomes" id="UP000237105">
    <property type="component" value="Unassembled WGS sequence"/>
</dbReference>
<proteinExistence type="predicted"/>
<dbReference type="AlphaFoldDB" id="A0A2P5AU10"/>
<comment type="caution">
    <text evidence="1">The sequence shown here is derived from an EMBL/GenBank/DDBJ whole genome shotgun (WGS) entry which is preliminary data.</text>
</comment>
<evidence type="ECO:0000313" key="1">
    <source>
        <dbReference type="EMBL" id="PON40034.1"/>
    </source>
</evidence>
<evidence type="ECO:0000313" key="2">
    <source>
        <dbReference type="Proteomes" id="UP000237105"/>
    </source>
</evidence>
<accession>A0A2P5AU10</accession>
<dbReference type="OrthoDB" id="1934751at2759"/>